<feature type="domain" description="Multidrug resistance protein MdtA-like alpha-helical hairpin" evidence="4">
    <location>
        <begin position="106"/>
        <end position="173"/>
    </location>
</feature>
<evidence type="ECO:0000259" key="6">
    <source>
        <dbReference type="Pfam" id="PF25954"/>
    </source>
</evidence>
<feature type="signal peptide" evidence="3">
    <location>
        <begin position="1"/>
        <end position="26"/>
    </location>
</feature>
<dbReference type="EMBL" id="CP109965">
    <property type="protein sequence ID" value="WAJ69245.1"/>
    <property type="molecule type" value="Genomic_DNA"/>
</dbReference>
<feature type="domain" description="Multidrug resistance protein MdtA-like barrel-sandwich hybrid" evidence="5">
    <location>
        <begin position="71"/>
        <end position="204"/>
    </location>
</feature>
<dbReference type="PANTHER" id="PTHR30469">
    <property type="entry name" value="MULTIDRUG RESISTANCE PROTEIN MDTA"/>
    <property type="match status" value="1"/>
</dbReference>
<dbReference type="InterPro" id="IPR058625">
    <property type="entry name" value="MdtA-like_BSH"/>
</dbReference>
<dbReference type="InterPro" id="IPR058624">
    <property type="entry name" value="MdtA-like_HH"/>
</dbReference>
<proteinExistence type="inferred from homology"/>
<dbReference type="RefSeq" id="WP_268073437.1">
    <property type="nucleotide sequence ID" value="NZ_CP109965.1"/>
</dbReference>
<keyword evidence="8" id="KW-1185">Reference proteome</keyword>
<dbReference type="Pfam" id="PF25876">
    <property type="entry name" value="HH_MFP_RND"/>
    <property type="match status" value="1"/>
</dbReference>
<dbReference type="Gene3D" id="2.40.420.20">
    <property type="match status" value="1"/>
</dbReference>
<dbReference type="Gene3D" id="1.10.287.470">
    <property type="entry name" value="Helix hairpin bin"/>
    <property type="match status" value="1"/>
</dbReference>
<organism evidence="7 8">
    <name type="scientific">Catenovulum adriaticum</name>
    <dbReference type="NCBI Taxonomy" id="2984846"/>
    <lineage>
        <taxon>Bacteria</taxon>
        <taxon>Pseudomonadati</taxon>
        <taxon>Pseudomonadota</taxon>
        <taxon>Gammaproteobacteria</taxon>
        <taxon>Alteromonadales</taxon>
        <taxon>Alteromonadaceae</taxon>
        <taxon>Catenovulum</taxon>
    </lineage>
</organism>
<protein>
    <submittedName>
        <fullName evidence="7">Efflux RND transporter periplasmic adaptor subunit</fullName>
    </submittedName>
</protein>
<evidence type="ECO:0000256" key="2">
    <source>
        <dbReference type="SAM" id="Coils"/>
    </source>
</evidence>
<evidence type="ECO:0000313" key="7">
    <source>
        <dbReference type="EMBL" id="WAJ69245.1"/>
    </source>
</evidence>
<keyword evidence="3" id="KW-0732">Signal</keyword>
<sequence length="377" mass="41274">MTLTFKNKILSLSWFQVLIAITCLNACQPTEAPKELVDRSIAWMQVQQHQLTQVRHIAGELQPVDFAPLSFQVAGKVEKVWVKLGDKVKAGDKLAQLQPENYQLSLQAAQGNLHKAQANYADKKAEFERFKKLKAEQLVSLSAFDNAKSLYESAKSTVEVATTEYNIARKNLNDTQLFAPYDGHISQRLIEPSQQINVGQTALTIEASNGLEVSVLVPETLIKNIKPGLTCQVTSQVIPNQTLNAQVTEISNTAQGANTFPVILNLTTQNPELKAGMSVEVAFKFNGTGRSGYQGNTVKIPVAALLAGANQQAFVFVYQQQSHTLKKVAVQTENIIDNQVLVSKGIKPGDIIATAGVSFLKDGQSVKLLEKQITIFN</sequence>
<dbReference type="Proteomes" id="UP001163726">
    <property type="component" value="Chromosome"/>
</dbReference>
<evidence type="ECO:0000259" key="4">
    <source>
        <dbReference type="Pfam" id="PF25876"/>
    </source>
</evidence>
<feature type="domain" description="CusB-like beta-barrel" evidence="6">
    <location>
        <begin position="214"/>
        <end position="284"/>
    </location>
</feature>
<feature type="coiled-coil region" evidence="2">
    <location>
        <begin position="106"/>
        <end position="133"/>
    </location>
</feature>
<dbReference type="PANTHER" id="PTHR30469:SF20">
    <property type="entry name" value="EFFLUX RND TRANSPORTER PERIPLASMIC ADAPTOR SUBUNIT"/>
    <property type="match status" value="1"/>
</dbReference>
<dbReference type="Pfam" id="PF25917">
    <property type="entry name" value="BSH_RND"/>
    <property type="match status" value="1"/>
</dbReference>
<keyword evidence="2" id="KW-0175">Coiled coil</keyword>
<dbReference type="Pfam" id="PF25954">
    <property type="entry name" value="Beta-barrel_RND_2"/>
    <property type="match status" value="1"/>
</dbReference>
<gene>
    <name evidence="7" type="ORF">OLW01_08605</name>
</gene>
<dbReference type="Gene3D" id="2.40.50.100">
    <property type="match status" value="1"/>
</dbReference>
<evidence type="ECO:0000313" key="8">
    <source>
        <dbReference type="Proteomes" id="UP001163726"/>
    </source>
</evidence>
<evidence type="ECO:0000256" key="1">
    <source>
        <dbReference type="ARBA" id="ARBA00009477"/>
    </source>
</evidence>
<reference evidence="7" key="1">
    <citation type="submission" date="2022-10" db="EMBL/GenBank/DDBJ databases">
        <title>Catenovulum adriacola sp. nov. isolated in the Harbour of Susak.</title>
        <authorList>
            <person name="Schoch T."/>
            <person name="Reich S.J."/>
            <person name="Stoeferle S."/>
            <person name="Flaiz M."/>
            <person name="Kazda M."/>
            <person name="Riedel C.U."/>
            <person name="Duerre P."/>
        </authorList>
    </citation>
    <scope>NUCLEOTIDE SEQUENCE</scope>
    <source>
        <strain evidence="7">TS8</strain>
    </source>
</reference>
<evidence type="ECO:0000256" key="3">
    <source>
        <dbReference type="SAM" id="SignalP"/>
    </source>
</evidence>
<comment type="similarity">
    <text evidence="1">Belongs to the membrane fusion protein (MFP) (TC 8.A.1) family.</text>
</comment>
<dbReference type="NCBIfam" id="TIGR01730">
    <property type="entry name" value="RND_mfp"/>
    <property type="match status" value="1"/>
</dbReference>
<dbReference type="InterPro" id="IPR058792">
    <property type="entry name" value="Beta-barrel_RND_2"/>
</dbReference>
<evidence type="ECO:0000259" key="5">
    <source>
        <dbReference type="Pfam" id="PF25917"/>
    </source>
</evidence>
<name>A0ABY7AI10_9ALTE</name>
<dbReference type="Gene3D" id="2.40.30.170">
    <property type="match status" value="1"/>
</dbReference>
<dbReference type="SUPFAM" id="SSF111369">
    <property type="entry name" value="HlyD-like secretion proteins"/>
    <property type="match status" value="1"/>
</dbReference>
<dbReference type="InterPro" id="IPR006143">
    <property type="entry name" value="RND_pump_MFP"/>
</dbReference>
<accession>A0ABY7AI10</accession>
<feature type="chain" id="PRO_5046958863" evidence="3">
    <location>
        <begin position="27"/>
        <end position="377"/>
    </location>
</feature>